<dbReference type="STRING" id="1246995.AFR_08405"/>
<proteinExistence type="predicted"/>
<dbReference type="Gene3D" id="3.40.960.10">
    <property type="entry name" value="VSR Endonuclease"/>
    <property type="match status" value="1"/>
</dbReference>
<gene>
    <name evidence="2" type="ORF">AFR_08405</name>
</gene>
<feature type="domain" description="DUF559" evidence="1">
    <location>
        <begin position="255"/>
        <end position="318"/>
    </location>
</feature>
<dbReference type="AlphaFoldDB" id="U5VW60"/>
<organism evidence="2 3">
    <name type="scientific">Actinoplanes friuliensis DSM 7358</name>
    <dbReference type="NCBI Taxonomy" id="1246995"/>
    <lineage>
        <taxon>Bacteria</taxon>
        <taxon>Bacillati</taxon>
        <taxon>Actinomycetota</taxon>
        <taxon>Actinomycetes</taxon>
        <taxon>Micromonosporales</taxon>
        <taxon>Micromonosporaceae</taxon>
        <taxon>Actinoplanes</taxon>
    </lineage>
</organism>
<dbReference type="Proteomes" id="UP000017746">
    <property type="component" value="Chromosome"/>
</dbReference>
<evidence type="ECO:0000259" key="1">
    <source>
        <dbReference type="Pfam" id="PF04480"/>
    </source>
</evidence>
<dbReference type="HOGENOM" id="CLU_825457_0_0_11"/>
<dbReference type="eggNOG" id="COG2852">
    <property type="taxonomic scope" value="Bacteria"/>
</dbReference>
<dbReference type="RefSeq" id="WP_023359501.1">
    <property type="nucleotide sequence ID" value="NC_022657.1"/>
</dbReference>
<dbReference type="OrthoDB" id="570572at2"/>
<dbReference type="KEGG" id="afs:AFR_08405"/>
<dbReference type="PATRIC" id="fig|1246995.3.peg.1711"/>
<dbReference type="InterPro" id="IPR011335">
    <property type="entry name" value="Restrct_endonuc-II-like"/>
</dbReference>
<dbReference type="SUPFAM" id="SSF52980">
    <property type="entry name" value="Restriction endonuclease-like"/>
    <property type="match status" value="1"/>
</dbReference>
<protein>
    <recommendedName>
        <fullName evidence="1">DUF559 domain-containing protein</fullName>
    </recommendedName>
</protein>
<accession>U5VW60</accession>
<evidence type="ECO:0000313" key="3">
    <source>
        <dbReference type="Proteomes" id="UP000017746"/>
    </source>
</evidence>
<dbReference type="InterPro" id="IPR007569">
    <property type="entry name" value="DUF559"/>
</dbReference>
<evidence type="ECO:0000313" key="2">
    <source>
        <dbReference type="EMBL" id="AGZ39970.1"/>
    </source>
</evidence>
<dbReference type="EMBL" id="CP006272">
    <property type="protein sequence ID" value="AGZ39970.1"/>
    <property type="molecule type" value="Genomic_DNA"/>
</dbReference>
<sequence length="336" mass="35782">MTLGSQLARLASDRAIAIQGAELGTIALTLAEDTTAPAAVVARAEAPSATPRDFVAGALEDLERVAVELLPAWLPDSSAIGRPDVGGVAAIRMAATAHARHAHYSPAFLADLAVLAVTGHRNRQPGLPVGVRAAQLARLIAAAFGRPRAALLVPVAAGLSPRDQDVIVAGAGWLVHNARMAVWLIGTLPAGGEQIPSVRVTEAPARRLATIGRPHPNSAVESALEAALAAETWADGRQWNQPYRSTPLSTPVRLDLLWPAERCVVEIDGPEHCHPVHFEEDRRRDVQLQLDGYAVLRFTNARIIHDVGAVVHQIGTYLRRRRGDTAEGNTPWPATT</sequence>
<dbReference type="Pfam" id="PF04480">
    <property type="entry name" value="DUF559"/>
    <property type="match status" value="1"/>
</dbReference>
<name>U5VW60_9ACTN</name>
<reference evidence="2 3" key="1">
    <citation type="journal article" date="2014" name="J. Biotechnol.">
        <title>Complete genome sequence of the actinobacterium Actinoplanes friuliensis HAG 010964, producer of the lipopeptide antibiotic friulimycin.</title>
        <authorList>
            <person name="Ruckert C."/>
            <person name="Szczepanowski R."/>
            <person name="Albersmeier A."/>
            <person name="Goesmann A."/>
            <person name="Fischer N."/>
            <person name="Steinkamper A."/>
            <person name="Puhler A."/>
            <person name="Biener R."/>
            <person name="Schwartz D."/>
            <person name="Kalinowski J."/>
        </authorList>
    </citation>
    <scope>NUCLEOTIDE SEQUENCE [LARGE SCALE GENOMIC DNA]</scope>
    <source>
        <strain evidence="2 3">DSM 7358</strain>
    </source>
</reference>
<keyword evidence="3" id="KW-1185">Reference proteome</keyword>